<reference evidence="9" key="1">
    <citation type="submission" date="2025-04" db="UniProtKB">
        <authorList>
            <consortium name="RefSeq"/>
        </authorList>
    </citation>
    <scope>IDENTIFICATION</scope>
    <source>
        <tissue evidence="10">Thorax and Abdomen</tissue>
        <tissue evidence="9">Whole body</tissue>
    </source>
</reference>
<gene>
    <name evidence="9 10" type="primary">LOC107226596</name>
</gene>
<dbReference type="InParanoid" id="A0A6J0C8Q2"/>
<evidence type="ECO:0000259" key="7">
    <source>
        <dbReference type="Pfam" id="PF06110"/>
    </source>
</evidence>
<comment type="similarity">
    <text evidence="2">Belongs to the thioredoxin family.</text>
</comment>
<dbReference type="FunCoup" id="A0A6J0C8Q2">
    <property type="interactions" value="1018"/>
</dbReference>
<dbReference type="GeneID" id="107226596"/>
<keyword evidence="6" id="KW-0676">Redox-active center</keyword>
<dbReference type="Gene3D" id="3.40.30.10">
    <property type="entry name" value="Glutaredoxin"/>
    <property type="match status" value="1"/>
</dbReference>
<evidence type="ECO:0000256" key="6">
    <source>
        <dbReference type="ARBA" id="ARBA00023284"/>
    </source>
</evidence>
<comment type="subcellular location">
    <subcellularLocation>
        <location evidence="1">Cytoplasm</location>
    </subcellularLocation>
</comment>
<evidence type="ECO:0000256" key="3">
    <source>
        <dbReference type="ARBA" id="ARBA00016949"/>
    </source>
</evidence>
<accession>A0A6J0C8Q2</accession>
<dbReference type="AlphaFoldDB" id="A0A6J0C8Q2"/>
<keyword evidence="4" id="KW-0963">Cytoplasm</keyword>
<dbReference type="CDD" id="cd02952">
    <property type="entry name" value="TRP14_like"/>
    <property type="match status" value="1"/>
</dbReference>
<dbReference type="OrthoDB" id="78947at2759"/>
<dbReference type="Pfam" id="PF06110">
    <property type="entry name" value="TXD17-like_Trx"/>
    <property type="match status" value="1"/>
</dbReference>
<evidence type="ECO:0000313" key="9">
    <source>
        <dbReference type="RefSeq" id="XP_015522952.1"/>
    </source>
</evidence>
<feature type="domain" description="Thioredoxin" evidence="7">
    <location>
        <begin position="8"/>
        <end position="123"/>
    </location>
</feature>
<sequence length="126" mass="14456">MVVRHHIEGYENFKKFTETFPKDEVAYILFSGSKLPNGSSWCPDCVEAEPFIQKGLQVAPAESHFIYVEVGDRSFWKDLKCPFRTDNKTNLKVLPTLARWGTQKRLEGDQCLDVGLVEMLITDEDD</sequence>
<dbReference type="GO" id="GO:0047134">
    <property type="term" value="F:protein-disulfide reductase [NAD(P)H] activity"/>
    <property type="evidence" value="ECO:0007669"/>
    <property type="project" value="InterPro"/>
</dbReference>
<evidence type="ECO:0000313" key="10">
    <source>
        <dbReference type="RefSeq" id="XP_046591935.1"/>
    </source>
</evidence>
<dbReference type="FunFam" id="3.40.30.10:FF:000124">
    <property type="entry name" value="Thioredoxin domain-containing 17"/>
    <property type="match status" value="1"/>
</dbReference>
<dbReference type="PANTHER" id="PTHR12452:SF0">
    <property type="entry name" value="THIOREDOXIN DOMAIN-CONTAINING PROTEIN 17"/>
    <property type="match status" value="1"/>
</dbReference>
<dbReference type="InterPro" id="IPR045108">
    <property type="entry name" value="TXNDC17-like"/>
</dbReference>
<dbReference type="RefSeq" id="XP_015522952.1">
    <property type="nucleotide sequence ID" value="XM_015667466.1"/>
</dbReference>
<keyword evidence="8" id="KW-1185">Reference proteome</keyword>
<keyword evidence="5" id="KW-1015">Disulfide bond</keyword>
<dbReference type="SUPFAM" id="SSF52833">
    <property type="entry name" value="Thioredoxin-like"/>
    <property type="match status" value="1"/>
</dbReference>
<evidence type="ECO:0000256" key="4">
    <source>
        <dbReference type="ARBA" id="ARBA00022490"/>
    </source>
</evidence>
<dbReference type="InterPro" id="IPR010357">
    <property type="entry name" value="TXNDC17_dom"/>
</dbReference>
<proteinExistence type="inferred from homology"/>
<organism evidence="8 9">
    <name type="scientific">Neodiprion lecontei</name>
    <name type="common">Redheaded pine sawfly</name>
    <dbReference type="NCBI Taxonomy" id="441921"/>
    <lineage>
        <taxon>Eukaryota</taxon>
        <taxon>Metazoa</taxon>
        <taxon>Ecdysozoa</taxon>
        <taxon>Arthropoda</taxon>
        <taxon>Hexapoda</taxon>
        <taxon>Insecta</taxon>
        <taxon>Pterygota</taxon>
        <taxon>Neoptera</taxon>
        <taxon>Endopterygota</taxon>
        <taxon>Hymenoptera</taxon>
        <taxon>Tenthredinoidea</taxon>
        <taxon>Diprionidae</taxon>
        <taxon>Diprioninae</taxon>
        <taxon>Neodiprion</taxon>
    </lineage>
</organism>
<evidence type="ECO:0000256" key="5">
    <source>
        <dbReference type="ARBA" id="ARBA00023157"/>
    </source>
</evidence>
<evidence type="ECO:0000313" key="8">
    <source>
        <dbReference type="Proteomes" id="UP000829291"/>
    </source>
</evidence>
<evidence type="ECO:0000256" key="2">
    <source>
        <dbReference type="ARBA" id="ARBA00008987"/>
    </source>
</evidence>
<dbReference type="RefSeq" id="XP_046591935.1">
    <property type="nucleotide sequence ID" value="XM_046735979.1"/>
</dbReference>
<dbReference type="KEGG" id="nlo:107226596"/>
<evidence type="ECO:0000256" key="1">
    <source>
        <dbReference type="ARBA" id="ARBA00004496"/>
    </source>
</evidence>
<dbReference type="PANTHER" id="PTHR12452">
    <property type="entry name" value="42-9-9 PROTEIN-RELATED"/>
    <property type="match status" value="1"/>
</dbReference>
<protein>
    <recommendedName>
        <fullName evidence="3">Thioredoxin domain-containing protein 17</fullName>
    </recommendedName>
</protein>
<dbReference type="InterPro" id="IPR036249">
    <property type="entry name" value="Thioredoxin-like_sf"/>
</dbReference>
<dbReference type="GO" id="GO:0005829">
    <property type="term" value="C:cytosol"/>
    <property type="evidence" value="ECO:0007669"/>
    <property type="project" value="TreeGrafter"/>
</dbReference>
<dbReference type="Proteomes" id="UP000829291">
    <property type="component" value="Chromosome 3"/>
</dbReference>
<name>A0A6J0C8Q2_NEOLC</name>